<evidence type="ECO:0000313" key="5">
    <source>
        <dbReference type="Proteomes" id="UP000775872"/>
    </source>
</evidence>
<dbReference type="GO" id="GO:0008410">
    <property type="term" value="F:CoA-transferase activity"/>
    <property type="evidence" value="ECO:0007669"/>
    <property type="project" value="TreeGrafter"/>
</dbReference>
<keyword evidence="5" id="KW-1185">Reference proteome</keyword>
<dbReference type="InterPro" id="IPR023606">
    <property type="entry name" value="CoA-Trfase_III_dom_1_sf"/>
</dbReference>
<sequence length="466" mass="50486">MVLSVRKALRAIPLSPVPAAATQQQRHYFISRSCKDATLPPAPSSPQPKSGIPTTDSLRRGDVGLGQARGFATNAPKDQKSLPLDGITVVSLEQAIAGPFCTRQLADLGARVIKVERPGDGDFARKYDTRVAGMASHFIWTNRSKESLALDLKKPKSLEVLKSLLAKADVLVQNLVPGATERLGLSFDKLREKNPGLIVCNISGYGPDGPYSDKKAYDLLVQSEVGLLSVTGSESEPAKVGISIADIASAMYAHQNILAALLRRGKTGEGASIDVSMLESMAEWMSFPMYYSYGGADGPNRTGASHATVYPYGPFPTGSGDCIILGVQNEREWKLFCEQVIGDAELSYDRRFTSNSLRVENRDALRDIICSIFLKYRVEEVLALLDKARIANARMNKAEELWDHPQLKARGRWTEVDTPIGPVPALLPPGVASEEEVKMEAVPAVGDHNASILAELGLTEADLLED</sequence>
<feature type="region of interest" description="Disordered" evidence="3">
    <location>
        <begin position="35"/>
        <end position="59"/>
    </location>
</feature>
<reference evidence="4" key="1">
    <citation type="submission" date="2021-10" db="EMBL/GenBank/DDBJ databases">
        <authorList>
            <person name="Piombo E."/>
        </authorList>
    </citation>
    <scope>NUCLEOTIDE SEQUENCE</scope>
</reference>
<dbReference type="Proteomes" id="UP000775872">
    <property type="component" value="Unassembled WGS sequence"/>
</dbReference>
<organism evidence="4 5">
    <name type="scientific">Clonostachys solani</name>
    <dbReference type="NCBI Taxonomy" id="160281"/>
    <lineage>
        <taxon>Eukaryota</taxon>
        <taxon>Fungi</taxon>
        <taxon>Dikarya</taxon>
        <taxon>Ascomycota</taxon>
        <taxon>Pezizomycotina</taxon>
        <taxon>Sordariomycetes</taxon>
        <taxon>Hypocreomycetidae</taxon>
        <taxon>Hypocreales</taxon>
        <taxon>Bionectriaceae</taxon>
        <taxon>Clonostachys</taxon>
    </lineage>
</organism>
<protein>
    <submittedName>
        <fullName evidence="4">Uncharacterized protein</fullName>
    </submittedName>
</protein>
<dbReference type="OrthoDB" id="5863171at2759"/>
<dbReference type="PANTHER" id="PTHR48207">
    <property type="entry name" value="SUCCINATE--HYDROXYMETHYLGLUTARATE COA-TRANSFERASE"/>
    <property type="match status" value="1"/>
</dbReference>
<dbReference type="Gene3D" id="3.40.50.10540">
    <property type="entry name" value="Crotonobetainyl-coa:carnitine coa-transferase, domain 1"/>
    <property type="match status" value="1"/>
</dbReference>
<name>A0A9N9ZIP0_9HYPO</name>
<accession>A0A9N9ZIP0</accession>
<dbReference type="InterPro" id="IPR003673">
    <property type="entry name" value="CoA-Trfase_fam_III"/>
</dbReference>
<dbReference type="SUPFAM" id="SSF89796">
    <property type="entry name" value="CoA-transferase family III (CaiB/BaiF)"/>
    <property type="match status" value="1"/>
</dbReference>
<evidence type="ECO:0000256" key="1">
    <source>
        <dbReference type="ARBA" id="ARBA00008383"/>
    </source>
</evidence>
<dbReference type="Pfam" id="PF02515">
    <property type="entry name" value="CoA_transf_3"/>
    <property type="match status" value="1"/>
</dbReference>
<dbReference type="AlphaFoldDB" id="A0A9N9ZIP0"/>
<evidence type="ECO:0000256" key="3">
    <source>
        <dbReference type="SAM" id="MobiDB-lite"/>
    </source>
</evidence>
<keyword evidence="2" id="KW-0808">Transferase</keyword>
<comment type="caution">
    <text evidence="4">The sequence shown here is derived from an EMBL/GenBank/DDBJ whole genome shotgun (WGS) entry which is preliminary data.</text>
</comment>
<dbReference type="Gene3D" id="3.30.1540.10">
    <property type="entry name" value="formyl-coa transferase, domain 3"/>
    <property type="match status" value="1"/>
</dbReference>
<dbReference type="InterPro" id="IPR050483">
    <property type="entry name" value="CoA-transferase_III_domain"/>
</dbReference>
<dbReference type="EMBL" id="CABFOC020000063">
    <property type="protein sequence ID" value="CAH0056161.1"/>
    <property type="molecule type" value="Genomic_DNA"/>
</dbReference>
<dbReference type="InterPro" id="IPR044855">
    <property type="entry name" value="CoA-Trfase_III_dom3_sf"/>
</dbReference>
<gene>
    <name evidence="4" type="ORF">CSOL1703_00006097</name>
</gene>
<comment type="similarity">
    <text evidence="1">Belongs to the CoA-transferase III family.</text>
</comment>
<evidence type="ECO:0000313" key="4">
    <source>
        <dbReference type="EMBL" id="CAH0056161.1"/>
    </source>
</evidence>
<dbReference type="PANTHER" id="PTHR48207:SF3">
    <property type="entry name" value="SUCCINATE--HYDROXYMETHYLGLUTARATE COA-TRANSFERASE"/>
    <property type="match status" value="1"/>
</dbReference>
<evidence type="ECO:0000256" key="2">
    <source>
        <dbReference type="ARBA" id="ARBA00022679"/>
    </source>
</evidence>
<proteinExistence type="inferred from homology"/>